<organism evidence="1">
    <name type="scientific">marine sediment metagenome</name>
    <dbReference type="NCBI Taxonomy" id="412755"/>
    <lineage>
        <taxon>unclassified sequences</taxon>
        <taxon>metagenomes</taxon>
        <taxon>ecological metagenomes</taxon>
    </lineage>
</organism>
<feature type="non-terminal residue" evidence="1">
    <location>
        <position position="168"/>
    </location>
</feature>
<gene>
    <name evidence="1" type="ORF">S01H4_33742</name>
</gene>
<protein>
    <submittedName>
        <fullName evidence="1">Uncharacterized protein</fullName>
    </submittedName>
</protein>
<name>X1BLF9_9ZZZZ</name>
<proteinExistence type="predicted"/>
<accession>X1BLF9</accession>
<dbReference type="EMBL" id="BART01017789">
    <property type="protein sequence ID" value="GAG81997.1"/>
    <property type="molecule type" value="Genomic_DNA"/>
</dbReference>
<sequence>MILILGGSTDKLANEVNRRLKARGLPVFFVRELELYSTVPFKLERSGKDQGGFIRINGIEIQLSELSGVLIRLPRAWWPSCEFNLQDQMFVYHETTALWFSLLASLSCLMINRFALGWWLQDLTYPEFLRKRLTEQLKLETSIFKTSSSCLDCLLPTPACNSFDDMSV</sequence>
<dbReference type="AlphaFoldDB" id="X1BLF9"/>
<reference evidence="1" key="1">
    <citation type="journal article" date="2014" name="Front. Microbiol.">
        <title>High frequency of phylogenetically diverse reductive dehalogenase-homologous genes in deep subseafloor sedimentary metagenomes.</title>
        <authorList>
            <person name="Kawai M."/>
            <person name="Futagami T."/>
            <person name="Toyoda A."/>
            <person name="Takaki Y."/>
            <person name="Nishi S."/>
            <person name="Hori S."/>
            <person name="Arai W."/>
            <person name="Tsubouchi T."/>
            <person name="Morono Y."/>
            <person name="Uchiyama I."/>
            <person name="Ito T."/>
            <person name="Fujiyama A."/>
            <person name="Inagaki F."/>
            <person name="Takami H."/>
        </authorList>
    </citation>
    <scope>NUCLEOTIDE SEQUENCE</scope>
    <source>
        <strain evidence="1">Expedition CK06-06</strain>
    </source>
</reference>
<comment type="caution">
    <text evidence="1">The sequence shown here is derived from an EMBL/GenBank/DDBJ whole genome shotgun (WGS) entry which is preliminary data.</text>
</comment>
<evidence type="ECO:0000313" key="1">
    <source>
        <dbReference type="EMBL" id="GAG81997.1"/>
    </source>
</evidence>